<name>A0ABQ9JJL8_9CUCU</name>
<sequence>MLQLKASCRSRGPRLIVVTFQLRPYTTKKAFSNDVKKVKISQRVANFTVYRTIREYKKNGIVTSRAPKRLEDDLAL</sequence>
<evidence type="ECO:0008006" key="3">
    <source>
        <dbReference type="Google" id="ProtNLM"/>
    </source>
</evidence>
<comment type="caution">
    <text evidence="1">The sequence shown here is derived from an EMBL/GenBank/DDBJ whole genome shotgun (WGS) entry which is preliminary data.</text>
</comment>
<protein>
    <recommendedName>
        <fullName evidence="3">Transposase</fullName>
    </recommendedName>
</protein>
<evidence type="ECO:0000313" key="2">
    <source>
        <dbReference type="Proteomes" id="UP001162164"/>
    </source>
</evidence>
<organism evidence="1 2">
    <name type="scientific">Molorchus minor</name>
    <dbReference type="NCBI Taxonomy" id="1323400"/>
    <lineage>
        <taxon>Eukaryota</taxon>
        <taxon>Metazoa</taxon>
        <taxon>Ecdysozoa</taxon>
        <taxon>Arthropoda</taxon>
        <taxon>Hexapoda</taxon>
        <taxon>Insecta</taxon>
        <taxon>Pterygota</taxon>
        <taxon>Neoptera</taxon>
        <taxon>Endopterygota</taxon>
        <taxon>Coleoptera</taxon>
        <taxon>Polyphaga</taxon>
        <taxon>Cucujiformia</taxon>
        <taxon>Chrysomeloidea</taxon>
        <taxon>Cerambycidae</taxon>
        <taxon>Lamiinae</taxon>
        <taxon>Monochamini</taxon>
        <taxon>Molorchus</taxon>
    </lineage>
</organism>
<reference evidence="1" key="1">
    <citation type="journal article" date="2023" name="Insect Mol. Biol.">
        <title>Genome sequencing provides insights into the evolution of gene families encoding plant cell wall-degrading enzymes in longhorned beetles.</title>
        <authorList>
            <person name="Shin N.R."/>
            <person name="Okamura Y."/>
            <person name="Kirsch R."/>
            <person name="Pauchet Y."/>
        </authorList>
    </citation>
    <scope>NUCLEOTIDE SEQUENCE</scope>
    <source>
        <strain evidence="1">MMC_N1</strain>
    </source>
</reference>
<gene>
    <name evidence="1" type="ORF">NQ317_016850</name>
</gene>
<proteinExistence type="predicted"/>
<accession>A0ABQ9JJL8</accession>
<dbReference type="EMBL" id="JAPWTJ010000470">
    <property type="protein sequence ID" value="KAJ8978148.1"/>
    <property type="molecule type" value="Genomic_DNA"/>
</dbReference>
<keyword evidence="2" id="KW-1185">Reference proteome</keyword>
<evidence type="ECO:0000313" key="1">
    <source>
        <dbReference type="EMBL" id="KAJ8978148.1"/>
    </source>
</evidence>
<dbReference type="Proteomes" id="UP001162164">
    <property type="component" value="Unassembled WGS sequence"/>
</dbReference>